<dbReference type="EMBL" id="JABBMT010000011">
    <property type="protein sequence ID" value="NMM41025.1"/>
    <property type="molecule type" value="Genomic_DNA"/>
</dbReference>
<dbReference type="Gene3D" id="3.30.70.1290">
    <property type="entry name" value="Transposase IS200-like"/>
    <property type="match status" value="1"/>
</dbReference>
<dbReference type="RefSeq" id="WP_169020062.1">
    <property type="nucleotide sequence ID" value="NZ_JABBMT010000011.1"/>
</dbReference>
<keyword evidence="3" id="KW-1185">Reference proteome</keyword>
<evidence type="ECO:0000313" key="3">
    <source>
        <dbReference type="Proteomes" id="UP000570493"/>
    </source>
</evidence>
<dbReference type="AlphaFoldDB" id="A0A7Y0DSV9"/>
<dbReference type="PANTHER" id="PTHR36966">
    <property type="entry name" value="REP-ASSOCIATED TYROSINE TRANSPOSASE"/>
    <property type="match status" value="1"/>
</dbReference>
<evidence type="ECO:0000259" key="1">
    <source>
        <dbReference type="SMART" id="SM01321"/>
    </source>
</evidence>
<dbReference type="GO" id="GO:0006313">
    <property type="term" value="P:DNA transposition"/>
    <property type="evidence" value="ECO:0007669"/>
    <property type="project" value="InterPro"/>
</dbReference>
<proteinExistence type="predicted"/>
<organism evidence="2 3">
    <name type="scientific">Pseudoalteromonas arctica</name>
    <dbReference type="NCBI Taxonomy" id="394751"/>
    <lineage>
        <taxon>Bacteria</taxon>
        <taxon>Pseudomonadati</taxon>
        <taxon>Pseudomonadota</taxon>
        <taxon>Gammaproteobacteria</taxon>
        <taxon>Alteromonadales</taxon>
        <taxon>Pseudoalteromonadaceae</taxon>
        <taxon>Pseudoalteromonas</taxon>
    </lineage>
</organism>
<dbReference type="GO" id="GO:0043565">
    <property type="term" value="F:sequence-specific DNA binding"/>
    <property type="evidence" value="ECO:0007669"/>
    <property type="project" value="TreeGrafter"/>
</dbReference>
<dbReference type="InterPro" id="IPR052715">
    <property type="entry name" value="RAYT_transposase"/>
</dbReference>
<dbReference type="NCBIfam" id="NF047646">
    <property type="entry name" value="REP_Tyr_transpos"/>
    <property type="match status" value="1"/>
</dbReference>
<reference evidence="2" key="1">
    <citation type="submission" date="2020-04" db="EMBL/GenBank/DDBJ databases">
        <title>Genome Sequencing for Pseudoaltermonas arctica.</title>
        <authorList>
            <person name="Elkins N.S."/>
        </authorList>
    </citation>
    <scope>NUCLEOTIDE SEQUENCE [LARGE SCALE GENOMIC DNA]</scope>
    <source>
        <strain evidence="2">NEC-BIFX-2020_0012</strain>
    </source>
</reference>
<name>A0A7Y0DSV9_9GAMM</name>
<dbReference type="InterPro" id="IPR002686">
    <property type="entry name" value="Transposase_17"/>
</dbReference>
<dbReference type="GO" id="GO:0004803">
    <property type="term" value="F:transposase activity"/>
    <property type="evidence" value="ECO:0007669"/>
    <property type="project" value="InterPro"/>
</dbReference>
<dbReference type="SUPFAM" id="SSF143422">
    <property type="entry name" value="Transposase IS200-like"/>
    <property type="match status" value="1"/>
</dbReference>
<dbReference type="Proteomes" id="UP000570493">
    <property type="component" value="Unassembled WGS sequence"/>
</dbReference>
<dbReference type="InterPro" id="IPR036515">
    <property type="entry name" value="Transposase_17_sf"/>
</dbReference>
<accession>A0A7Y0DSV9</accession>
<comment type="caution">
    <text evidence="2">The sequence shown here is derived from an EMBL/GenBank/DDBJ whole genome shotgun (WGS) entry which is preliminary data.</text>
</comment>
<feature type="domain" description="Transposase IS200-like" evidence="1">
    <location>
        <begin position="14"/>
        <end position="127"/>
    </location>
</feature>
<dbReference type="PANTHER" id="PTHR36966:SF1">
    <property type="entry name" value="REP-ASSOCIATED TYROSINE TRANSPOSASE"/>
    <property type="match status" value="1"/>
</dbReference>
<sequence length="149" mass="17701">MNNAYRLRKGRVSSANHFYSITIVTHQRQRFFTGLAINRQIIKHMQQLEQQQLIKSIAFVLMPDHLHWQFQLLENTTLASVIRTFKGRTATTCRKYGIQKLWQKGYYDHLIRDENDLINQARYIVANPLRAKLVTTVANYPYWDCIYLP</sequence>
<evidence type="ECO:0000313" key="2">
    <source>
        <dbReference type="EMBL" id="NMM41025.1"/>
    </source>
</evidence>
<dbReference type="Pfam" id="PF01797">
    <property type="entry name" value="Y1_Tnp"/>
    <property type="match status" value="1"/>
</dbReference>
<gene>
    <name evidence="2" type="ORF">HHO47_09385</name>
</gene>
<protein>
    <submittedName>
        <fullName evidence="2">Transposase</fullName>
    </submittedName>
</protein>
<dbReference type="SMART" id="SM01321">
    <property type="entry name" value="Y1_Tnp"/>
    <property type="match status" value="1"/>
</dbReference>